<sequence>MGKLEQPIVRWTIACLFLAVELLWFVVIPDPGEGELGSRYVITPADQVMWTVLSFVLFFVLLSALKDFGERDRPLAYATEQVETTQQRRAHFVAGAVDKGAKMIRIETTGPLASWFAAGFLILLAVGVATESVSGQPVRLICTTSIYVLLAAFAAPPVRGYFTRKLRVTIPRPIVVIILIVGTFLNQAAVAPPLTT</sequence>
<protein>
    <submittedName>
        <fullName evidence="2">Uncharacterized protein</fullName>
    </submittedName>
</protein>
<evidence type="ECO:0000313" key="3">
    <source>
        <dbReference type="Proteomes" id="UP000001975"/>
    </source>
</evidence>
<dbReference type="eggNOG" id="arCOG12142">
    <property type="taxonomic scope" value="Archaea"/>
</dbReference>
<dbReference type="KEGG" id="hwa:HQ_2095A"/>
<organism evidence="2 3">
    <name type="scientific">Haloquadratum walsbyi (strain DSM 16790 / HBSQ001)</name>
    <dbReference type="NCBI Taxonomy" id="362976"/>
    <lineage>
        <taxon>Archaea</taxon>
        <taxon>Methanobacteriati</taxon>
        <taxon>Methanobacteriota</taxon>
        <taxon>Stenosarchaea group</taxon>
        <taxon>Halobacteria</taxon>
        <taxon>Halobacteriales</taxon>
        <taxon>Haloferacaceae</taxon>
        <taxon>Haloquadratum</taxon>
    </lineage>
</organism>
<gene>
    <name evidence="2" type="ordered locus">HQ_2095A</name>
</gene>
<feature type="transmembrane region" description="Helical" evidence="1">
    <location>
        <begin position="136"/>
        <end position="158"/>
    </location>
</feature>
<evidence type="ECO:0000256" key="1">
    <source>
        <dbReference type="SAM" id="Phobius"/>
    </source>
</evidence>
<keyword evidence="1" id="KW-0812">Transmembrane</keyword>
<dbReference type="GeneID" id="4192691"/>
<proteinExistence type="predicted"/>
<feature type="transmembrane region" description="Helical" evidence="1">
    <location>
        <begin position="170"/>
        <end position="190"/>
    </location>
</feature>
<dbReference type="HOGENOM" id="CLU_095208_0_0_2"/>
<dbReference type="AlphaFoldDB" id="Q18IF0"/>
<keyword evidence="1" id="KW-1133">Transmembrane helix</keyword>
<feature type="transmembrane region" description="Helical" evidence="1">
    <location>
        <begin position="112"/>
        <end position="130"/>
    </location>
</feature>
<dbReference type="RefSeq" id="WP_011571361.1">
    <property type="nucleotide sequence ID" value="NC_008212.1"/>
</dbReference>
<keyword evidence="3" id="KW-1185">Reference proteome</keyword>
<evidence type="ECO:0000313" key="2">
    <source>
        <dbReference type="EMBL" id="CAJ52222.1"/>
    </source>
</evidence>
<feature type="transmembrane region" description="Helical" evidence="1">
    <location>
        <begin position="7"/>
        <end position="28"/>
    </location>
</feature>
<feature type="transmembrane region" description="Helical" evidence="1">
    <location>
        <begin position="48"/>
        <end position="65"/>
    </location>
</feature>
<accession>Q18IF0</accession>
<reference evidence="2 3" key="1">
    <citation type="journal article" date="2006" name="BMC Genomics">
        <title>The genome of the square archaeon Haloquadratum walsbyi: life at the limits of water activity.</title>
        <authorList>
            <person name="Bolhuis H.H."/>
            <person name="Palm P.P."/>
            <person name="Wende A.W."/>
            <person name="Falb M.M."/>
            <person name="Rampp M.M."/>
            <person name="Rodriguez-Valera F.F."/>
            <person name="Pfeiffer F.F."/>
            <person name="Oesterhelt D.D."/>
        </authorList>
    </citation>
    <scope>NUCLEOTIDE SEQUENCE [LARGE SCALE GENOMIC DNA]</scope>
    <source>
        <strain evidence="3">DSM 16790 / HBSQ001</strain>
    </source>
</reference>
<dbReference type="Proteomes" id="UP000001975">
    <property type="component" value="Chromosome"/>
</dbReference>
<keyword evidence="1" id="KW-0472">Membrane</keyword>
<dbReference type="EMBL" id="AM180088">
    <property type="protein sequence ID" value="CAJ52222.1"/>
    <property type="molecule type" value="Genomic_DNA"/>
</dbReference>
<name>Q18IF0_HALWD</name>
<dbReference type="STRING" id="362976.HQ_2095A"/>